<organism evidence="1 2">
    <name type="scientific">Novosphingobium pentaromativorans</name>
    <dbReference type="NCBI Taxonomy" id="205844"/>
    <lineage>
        <taxon>Bacteria</taxon>
        <taxon>Pseudomonadati</taxon>
        <taxon>Pseudomonadota</taxon>
        <taxon>Alphaproteobacteria</taxon>
        <taxon>Sphingomonadales</taxon>
        <taxon>Sphingomonadaceae</taxon>
        <taxon>Novosphingobium</taxon>
    </lineage>
</organism>
<sequence>MDALLELVEVTGVADAVADFGKHLVEVALLFIQLSLQARPRRYAATSHDLWLFRTIGLR</sequence>
<reference evidence="1 2" key="1">
    <citation type="submission" date="2017-08" db="EMBL/GenBank/DDBJ databases">
        <title>Infants hospitalized years apart are colonized by the same room-sourced microbial strains.</title>
        <authorList>
            <person name="Brooks B."/>
            <person name="Olm M.R."/>
            <person name="Firek B.A."/>
            <person name="Baker R."/>
            <person name="Thomas B.C."/>
            <person name="Morowitz M.J."/>
            <person name="Banfield J.F."/>
        </authorList>
    </citation>
    <scope>NUCLEOTIDE SEQUENCE [LARGE SCALE GENOMIC DNA]</scope>
    <source>
        <strain evidence="1">S2_005_002_R2_33</strain>
    </source>
</reference>
<evidence type="ECO:0000313" key="1">
    <source>
        <dbReference type="EMBL" id="PZQ56257.1"/>
    </source>
</evidence>
<proteinExistence type="predicted"/>
<name>A0A2W5QF61_9SPHN</name>
<dbReference type="EMBL" id="QFPX01000004">
    <property type="protein sequence ID" value="PZQ56257.1"/>
    <property type="molecule type" value="Genomic_DNA"/>
</dbReference>
<dbReference type="AlphaFoldDB" id="A0A2W5QF61"/>
<comment type="caution">
    <text evidence="1">The sequence shown here is derived from an EMBL/GenBank/DDBJ whole genome shotgun (WGS) entry which is preliminary data.</text>
</comment>
<gene>
    <name evidence="1" type="ORF">DI555_06485</name>
</gene>
<protein>
    <submittedName>
        <fullName evidence="1">Uncharacterized protein</fullName>
    </submittedName>
</protein>
<dbReference type="Proteomes" id="UP000249082">
    <property type="component" value="Unassembled WGS sequence"/>
</dbReference>
<accession>A0A2W5QF61</accession>
<evidence type="ECO:0000313" key="2">
    <source>
        <dbReference type="Proteomes" id="UP000249082"/>
    </source>
</evidence>